<feature type="compositionally biased region" description="Basic and acidic residues" evidence="1">
    <location>
        <begin position="129"/>
        <end position="139"/>
    </location>
</feature>
<dbReference type="EMBL" id="CAMXCT030000865">
    <property type="protein sequence ID" value="CAL4771460.1"/>
    <property type="molecule type" value="Genomic_DNA"/>
</dbReference>
<comment type="caution">
    <text evidence="2">The sequence shown here is derived from an EMBL/GenBank/DDBJ whole genome shotgun (WGS) entry which is preliminary data.</text>
</comment>
<reference evidence="2" key="1">
    <citation type="submission" date="2022-10" db="EMBL/GenBank/DDBJ databases">
        <authorList>
            <person name="Chen Y."/>
            <person name="Dougan E. K."/>
            <person name="Chan C."/>
            <person name="Rhodes N."/>
            <person name="Thang M."/>
        </authorList>
    </citation>
    <scope>NUCLEOTIDE SEQUENCE</scope>
</reference>
<proteinExistence type="predicted"/>
<accession>A0A9P1C3K5</accession>
<feature type="compositionally biased region" description="Basic and acidic residues" evidence="1">
    <location>
        <begin position="187"/>
        <end position="196"/>
    </location>
</feature>
<protein>
    <submittedName>
        <fullName evidence="3">Methyl-CpG-binding domain protein 4</fullName>
    </submittedName>
</protein>
<evidence type="ECO:0000313" key="4">
    <source>
        <dbReference type="Proteomes" id="UP001152797"/>
    </source>
</evidence>
<gene>
    <name evidence="2" type="ORF">C1SCF055_LOCUS11698</name>
</gene>
<evidence type="ECO:0000313" key="3">
    <source>
        <dbReference type="EMBL" id="CAL4771460.1"/>
    </source>
</evidence>
<organism evidence="2">
    <name type="scientific">Cladocopium goreaui</name>
    <dbReference type="NCBI Taxonomy" id="2562237"/>
    <lineage>
        <taxon>Eukaryota</taxon>
        <taxon>Sar</taxon>
        <taxon>Alveolata</taxon>
        <taxon>Dinophyceae</taxon>
        <taxon>Suessiales</taxon>
        <taxon>Symbiodiniaceae</taxon>
        <taxon>Cladocopium</taxon>
    </lineage>
</organism>
<feature type="compositionally biased region" description="Basic and acidic residues" evidence="1">
    <location>
        <begin position="261"/>
        <end position="276"/>
    </location>
</feature>
<reference evidence="3 4" key="2">
    <citation type="submission" date="2024-05" db="EMBL/GenBank/DDBJ databases">
        <authorList>
            <person name="Chen Y."/>
            <person name="Shah S."/>
            <person name="Dougan E. K."/>
            <person name="Thang M."/>
            <person name="Chan C."/>
        </authorList>
    </citation>
    <scope>NUCLEOTIDE SEQUENCE [LARGE SCALE GENOMIC DNA]</scope>
</reference>
<sequence length="454" mass="50265">MPSMPERDVDPRRAMQSRFFAAQEEHPEVPPEDGSDEVAMAQALANLCSLAQARSRGEERLRAARELLQKIQVATPTAQASLRVLWTELKSLRRCRSTKEEALKLQLLVAERARAAVGWTLRSRGAKKSPKESVEDQPARRARKKPAAAAPAALAVVPDSGLAAKDSDGPSARGPVVEPAEISVEEEAPKQRSLEERESDSDVIMEIHEDGPKMAPEKEMAPVGKAKPLRQMAALTKMWRPKKRRKNDRAKKDKGKVPGTGEKESLEPAEKQRDEPASMALPPAAEEDQVDSDVIVEHSHKEELDWSRLGDLVSDQLFHCKGAKVSGCPWCERRGAKVEAPGDDGKKTVGLWRSILEQLGLCFQIGGCRGPDNMPKAHGVKSGIHASPSRSVLAERSKVTRFANPILEAPESLEALQQRCEVYRRQGTCRHLCSELCYFREFEAARQLRALQAW</sequence>
<dbReference type="EMBL" id="CAMXCT010000865">
    <property type="protein sequence ID" value="CAI3984148.1"/>
    <property type="molecule type" value="Genomic_DNA"/>
</dbReference>
<dbReference type="EMBL" id="CAMXCT020000865">
    <property type="protein sequence ID" value="CAL1137523.1"/>
    <property type="molecule type" value="Genomic_DNA"/>
</dbReference>
<name>A0A9P1C3K5_9DINO</name>
<evidence type="ECO:0000256" key="1">
    <source>
        <dbReference type="SAM" id="MobiDB-lite"/>
    </source>
</evidence>
<feature type="region of interest" description="Disordered" evidence="1">
    <location>
        <begin position="122"/>
        <end position="290"/>
    </location>
</feature>
<feature type="compositionally biased region" description="Basic and acidic residues" evidence="1">
    <location>
        <begin position="205"/>
        <end position="220"/>
    </location>
</feature>
<evidence type="ECO:0000313" key="2">
    <source>
        <dbReference type="EMBL" id="CAI3984148.1"/>
    </source>
</evidence>
<dbReference type="AlphaFoldDB" id="A0A9P1C3K5"/>
<keyword evidence="4" id="KW-1185">Reference proteome</keyword>
<feature type="compositionally biased region" description="Basic residues" evidence="1">
    <location>
        <begin position="239"/>
        <end position="254"/>
    </location>
</feature>
<dbReference type="Proteomes" id="UP001152797">
    <property type="component" value="Unassembled WGS sequence"/>
</dbReference>